<dbReference type="Proteomes" id="UP000199441">
    <property type="component" value="Unassembled WGS sequence"/>
</dbReference>
<keyword evidence="3" id="KW-1185">Reference proteome</keyword>
<dbReference type="STRING" id="670155.SAMN04488001_1837"/>
<gene>
    <name evidence="2" type="ORF">SAMN04488001_1837</name>
</gene>
<organism evidence="2 3">
    <name type="scientific">Litoreibacter albidus</name>
    <dbReference type="NCBI Taxonomy" id="670155"/>
    <lineage>
        <taxon>Bacteria</taxon>
        <taxon>Pseudomonadati</taxon>
        <taxon>Pseudomonadota</taxon>
        <taxon>Alphaproteobacteria</taxon>
        <taxon>Rhodobacterales</taxon>
        <taxon>Roseobacteraceae</taxon>
        <taxon>Litoreibacter</taxon>
    </lineage>
</organism>
<sequence>MSRIIRNVVLAAWCGVASPAVAESVVAAITPPLPKMALPSPDIPQGAALDAEAFTPVSMPVHDAMAPVADMVMRQANISNFGSACGPSLSMAVAIDAMLAVRVSAPCIPYDMVRLEHEGLSFTVPMPMTGELDLLLPALTADAVVKVYLSDGTVLSADAEVPDARNYARVALQWDGVDPGALVAKAPKALDGTLMHLGQSVDAKGSVLHVFSSRMDTQTASGVVRLSVLAPVTASNCRSGHEARVRRGVPGEPAATYDLRLKGLGCDAIGESLELKNVLQDLQLSQY</sequence>
<name>A0A1H2WGU8_9RHOB</name>
<evidence type="ECO:0000313" key="3">
    <source>
        <dbReference type="Proteomes" id="UP000199441"/>
    </source>
</evidence>
<keyword evidence="1" id="KW-0732">Signal</keyword>
<dbReference type="AlphaFoldDB" id="A0A1H2WGU8"/>
<proteinExistence type="predicted"/>
<feature type="chain" id="PRO_5011747894" evidence="1">
    <location>
        <begin position="23"/>
        <end position="287"/>
    </location>
</feature>
<dbReference type="OrthoDB" id="7956241at2"/>
<accession>A0A1H2WGU8</accession>
<feature type="signal peptide" evidence="1">
    <location>
        <begin position="1"/>
        <end position="22"/>
    </location>
</feature>
<dbReference type="EMBL" id="FNOI01000002">
    <property type="protein sequence ID" value="SDW79738.1"/>
    <property type="molecule type" value="Genomic_DNA"/>
</dbReference>
<dbReference type="RefSeq" id="WP_139254546.1">
    <property type="nucleotide sequence ID" value="NZ_FNOI01000002.1"/>
</dbReference>
<protein>
    <submittedName>
        <fullName evidence="2">Uncharacterized protein</fullName>
    </submittedName>
</protein>
<reference evidence="3" key="1">
    <citation type="submission" date="2016-10" db="EMBL/GenBank/DDBJ databases">
        <authorList>
            <person name="Varghese N."/>
            <person name="Submissions S."/>
        </authorList>
    </citation>
    <scope>NUCLEOTIDE SEQUENCE [LARGE SCALE GENOMIC DNA]</scope>
    <source>
        <strain evidence="3">DSM 26922</strain>
    </source>
</reference>
<evidence type="ECO:0000313" key="2">
    <source>
        <dbReference type="EMBL" id="SDW79738.1"/>
    </source>
</evidence>
<evidence type="ECO:0000256" key="1">
    <source>
        <dbReference type="SAM" id="SignalP"/>
    </source>
</evidence>